<accession>A0A653CMY1</accession>
<dbReference type="AlphaFoldDB" id="A0A653CMY1"/>
<name>A0A653CMY1_CALMS</name>
<dbReference type="EMBL" id="CAACVG010008323">
    <property type="protein sequence ID" value="VEN49284.1"/>
    <property type="molecule type" value="Genomic_DNA"/>
</dbReference>
<reference evidence="1 2" key="1">
    <citation type="submission" date="2019-01" db="EMBL/GenBank/DDBJ databases">
        <authorList>
            <person name="Sayadi A."/>
        </authorList>
    </citation>
    <scope>NUCLEOTIDE SEQUENCE [LARGE SCALE GENOMIC DNA]</scope>
</reference>
<gene>
    <name evidence="1" type="ORF">CALMAC_LOCUS10451</name>
</gene>
<sequence>MEVRLCTYRWCWVALRCSLWMLCDMDILIPQRWFADTAKIQFSTGSLLYQIRKMRIDHLVQVNQRSERKMAFSHEDRRQTRLSYDNELW</sequence>
<dbReference type="Proteomes" id="UP000410492">
    <property type="component" value="Unassembled WGS sequence"/>
</dbReference>
<protein>
    <submittedName>
        <fullName evidence="1">Uncharacterized protein</fullName>
    </submittedName>
</protein>
<evidence type="ECO:0000313" key="2">
    <source>
        <dbReference type="Proteomes" id="UP000410492"/>
    </source>
</evidence>
<proteinExistence type="predicted"/>
<keyword evidence="2" id="KW-1185">Reference proteome</keyword>
<organism evidence="1 2">
    <name type="scientific">Callosobruchus maculatus</name>
    <name type="common">Southern cowpea weevil</name>
    <name type="synonym">Pulse bruchid</name>
    <dbReference type="NCBI Taxonomy" id="64391"/>
    <lineage>
        <taxon>Eukaryota</taxon>
        <taxon>Metazoa</taxon>
        <taxon>Ecdysozoa</taxon>
        <taxon>Arthropoda</taxon>
        <taxon>Hexapoda</taxon>
        <taxon>Insecta</taxon>
        <taxon>Pterygota</taxon>
        <taxon>Neoptera</taxon>
        <taxon>Endopterygota</taxon>
        <taxon>Coleoptera</taxon>
        <taxon>Polyphaga</taxon>
        <taxon>Cucujiformia</taxon>
        <taxon>Chrysomeloidea</taxon>
        <taxon>Chrysomelidae</taxon>
        <taxon>Bruchinae</taxon>
        <taxon>Bruchini</taxon>
        <taxon>Callosobruchus</taxon>
    </lineage>
</organism>
<evidence type="ECO:0000313" key="1">
    <source>
        <dbReference type="EMBL" id="VEN49284.1"/>
    </source>
</evidence>